<dbReference type="VEuPathDB" id="FungiDB:H310_10235"/>
<dbReference type="EMBL" id="KI913976">
    <property type="protein sequence ID" value="ETV96516.1"/>
    <property type="molecule type" value="Genomic_DNA"/>
</dbReference>
<gene>
    <name evidence="1" type="ORF">H310_10235</name>
</gene>
<protein>
    <submittedName>
        <fullName evidence="1">Uncharacterized protein</fullName>
    </submittedName>
</protein>
<sequence>MEHNIRIQVVCQPPNSPDLNVLDLGFFRALQTLQQRQNCKTIEELVEAVKSAWTDIPMDNLQRNFLTLQSVMVEVIKAAGGNGFSIPHMKKAHLSRRGELPEAVTCPRDVYESGCQKLQEFDSVKARATLADEVLAQHIDTTIEIAEEAILSSNNFSLQFILSTDGLEHEVNDDGDLHHVMYYL</sequence>
<dbReference type="AlphaFoldDB" id="A0A024TSB3"/>
<dbReference type="GeneID" id="20087285"/>
<dbReference type="Gene3D" id="3.30.420.10">
    <property type="entry name" value="Ribonuclease H-like superfamily/Ribonuclease H"/>
    <property type="match status" value="1"/>
</dbReference>
<proteinExistence type="predicted"/>
<evidence type="ECO:0000313" key="1">
    <source>
        <dbReference type="EMBL" id="ETV96516.1"/>
    </source>
</evidence>
<organism evidence="1">
    <name type="scientific">Aphanomyces invadans</name>
    <dbReference type="NCBI Taxonomy" id="157072"/>
    <lineage>
        <taxon>Eukaryota</taxon>
        <taxon>Sar</taxon>
        <taxon>Stramenopiles</taxon>
        <taxon>Oomycota</taxon>
        <taxon>Saprolegniomycetes</taxon>
        <taxon>Saprolegniales</taxon>
        <taxon>Verrucalvaceae</taxon>
        <taxon>Aphanomyces</taxon>
    </lineage>
</organism>
<dbReference type="RefSeq" id="XP_008874779.1">
    <property type="nucleotide sequence ID" value="XM_008876557.1"/>
</dbReference>
<accession>A0A024TSB3</accession>
<reference evidence="1" key="1">
    <citation type="submission" date="2013-12" db="EMBL/GenBank/DDBJ databases">
        <title>The Genome Sequence of Aphanomyces invadans NJM9701.</title>
        <authorList>
            <consortium name="The Broad Institute Genomics Platform"/>
            <person name="Russ C."/>
            <person name="Tyler B."/>
            <person name="van West P."/>
            <person name="Dieguez-Uribeondo J."/>
            <person name="Young S.K."/>
            <person name="Zeng Q."/>
            <person name="Gargeya S."/>
            <person name="Fitzgerald M."/>
            <person name="Abouelleil A."/>
            <person name="Alvarado L."/>
            <person name="Chapman S.B."/>
            <person name="Gainer-Dewar J."/>
            <person name="Goldberg J."/>
            <person name="Griggs A."/>
            <person name="Gujja S."/>
            <person name="Hansen M."/>
            <person name="Howarth C."/>
            <person name="Imamovic A."/>
            <person name="Ireland A."/>
            <person name="Larimer J."/>
            <person name="McCowan C."/>
            <person name="Murphy C."/>
            <person name="Pearson M."/>
            <person name="Poon T.W."/>
            <person name="Priest M."/>
            <person name="Roberts A."/>
            <person name="Saif S."/>
            <person name="Shea T."/>
            <person name="Sykes S."/>
            <person name="Wortman J."/>
            <person name="Nusbaum C."/>
            <person name="Birren B."/>
        </authorList>
    </citation>
    <scope>NUCLEOTIDE SEQUENCE [LARGE SCALE GENOMIC DNA]</scope>
    <source>
        <strain evidence="1">NJM9701</strain>
    </source>
</reference>
<dbReference type="PANTHER" id="PTHR47169:SF2">
    <property type="entry name" value="OS01G0541250 PROTEIN"/>
    <property type="match status" value="1"/>
</dbReference>
<dbReference type="PANTHER" id="PTHR47169">
    <property type="entry name" value="OS01G0541250 PROTEIN"/>
    <property type="match status" value="1"/>
</dbReference>
<dbReference type="InterPro" id="IPR036397">
    <property type="entry name" value="RNaseH_sf"/>
</dbReference>
<dbReference type="GO" id="GO:0003676">
    <property type="term" value="F:nucleic acid binding"/>
    <property type="evidence" value="ECO:0007669"/>
    <property type="project" value="InterPro"/>
</dbReference>
<name>A0A024TSB3_9STRA</name>
<dbReference type="OrthoDB" id="113327at2759"/>